<keyword evidence="7" id="KW-1133">Transmembrane helix</keyword>
<proteinExistence type="inferred from homology"/>
<feature type="transmembrane region" description="Helical" evidence="7">
    <location>
        <begin position="86"/>
        <end position="106"/>
    </location>
</feature>
<keyword evidence="7" id="KW-0812">Transmembrane</keyword>
<dbReference type="InterPro" id="IPR048254">
    <property type="entry name" value="CDP_ALCOHOL_P_TRANSF_CS"/>
</dbReference>
<comment type="caution">
    <text evidence="8">The sequence shown here is derived from an EMBL/GenBank/DDBJ whole genome shotgun (WGS) entry which is preliminary data.</text>
</comment>
<reference evidence="9" key="1">
    <citation type="journal article" date="2019" name="Int. J. Syst. Evol. Microbiol.">
        <title>The Global Catalogue of Microorganisms (GCM) 10K type strain sequencing project: providing services to taxonomists for standard genome sequencing and annotation.</title>
        <authorList>
            <consortium name="The Broad Institute Genomics Platform"/>
            <consortium name="The Broad Institute Genome Sequencing Center for Infectious Disease"/>
            <person name="Wu L."/>
            <person name="Ma J."/>
        </authorList>
    </citation>
    <scope>NUCLEOTIDE SEQUENCE [LARGE SCALE GENOMIC DNA]</scope>
    <source>
        <strain evidence="9">CGMCC 1.12769</strain>
    </source>
</reference>
<protein>
    <recommendedName>
        <fullName evidence="5">Phosphatidylglycerophosphate synthase</fullName>
    </recommendedName>
</protein>
<evidence type="ECO:0000313" key="8">
    <source>
        <dbReference type="EMBL" id="GGH23815.1"/>
    </source>
</evidence>
<evidence type="ECO:0000256" key="2">
    <source>
        <dbReference type="ARBA" id="ARBA00005189"/>
    </source>
</evidence>
<dbReference type="Gene3D" id="1.20.120.1760">
    <property type="match status" value="1"/>
</dbReference>
<evidence type="ECO:0000256" key="6">
    <source>
        <dbReference type="RuleBase" id="RU003750"/>
    </source>
</evidence>
<comment type="function">
    <text evidence="1">This protein catalyzes the committed step to the synthesis of the acidic phospholipids.</text>
</comment>
<name>A0ABQ1YGM2_9BACL</name>
<comment type="pathway">
    <text evidence="2">Lipid metabolism.</text>
</comment>
<evidence type="ECO:0000313" key="9">
    <source>
        <dbReference type="Proteomes" id="UP000659344"/>
    </source>
</evidence>
<feature type="transmembrane region" description="Helical" evidence="7">
    <location>
        <begin position="127"/>
        <end position="151"/>
    </location>
</feature>
<dbReference type="Proteomes" id="UP000659344">
    <property type="component" value="Unassembled WGS sequence"/>
</dbReference>
<feature type="transmembrane region" description="Helical" evidence="7">
    <location>
        <begin position="56"/>
        <end position="80"/>
    </location>
</feature>
<evidence type="ECO:0000256" key="7">
    <source>
        <dbReference type="SAM" id="Phobius"/>
    </source>
</evidence>
<evidence type="ECO:0000256" key="3">
    <source>
        <dbReference type="ARBA" id="ARBA00010441"/>
    </source>
</evidence>
<dbReference type="Pfam" id="PF01066">
    <property type="entry name" value="CDP-OH_P_transf"/>
    <property type="match status" value="1"/>
</dbReference>
<keyword evidence="9" id="KW-1185">Reference proteome</keyword>
<dbReference type="RefSeq" id="WP_188538821.1">
    <property type="nucleotide sequence ID" value="NZ_BMFT01000001.1"/>
</dbReference>
<evidence type="ECO:0000256" key="1">
    <source>
        <dbReference type="ARBA" id="ARBA00003973"/>
    </source>
</evidence>
<feature type="transmembrane region" description="Helical" evidence="7">
    <location>
        <begin position="12"/>
        <end position="35"/>
    </location>
</feature>
<dbReference type="InterPro" id="IPR004570">
    <property type="entry name" value="Phosphatidylglycerol_P_synth"/>
</dbReference>
<dbReference type="EMBL" id="BMFT01000001">
    <property type="protein sequence ID" value="GGH23815.1"/>
    <property type="molecule type" value="Genomic_DNA"/>
</dbReference>
<organism evidence="8 9">
    <name type="scientific">Paenibacillus segetis</name>
    <dbReference type="NCBI Taxonomy" id="1325360"/>
    <lineage>
        <taxon>Bacteria</taxon>
        <taxon>Bacillati</taxon>
        <taxon>Bacillota</taxon>
        <taxon>Bacilli</taxon>
        <taxon>Bacillales</taxon>
        <taxon>Paenibacillaceae</taxon>
        <taxon>Paenibacillus</taxon>
    </lineage>
</organism>
<accession>A0ABQ1YGM2</accession>
<dbReference type="InterPro" id="IPR000462">
    <property type="entry name" value="CDP-OH_P_trans"/>
</dbReference>
<keyword evidence="4 6" id="KW-0808">Transferase</keyword>
<keyword evidence="7" id="KW-0472">Membrane</keyword>
<gene>
    <name evidence="8" type="ORF">GCM10008013_23190</name>
</gene>
<comment type="similarity">
    <text evidence="3 6">Belongs to the CDP-alcohol phosphatidyltransferase class-I family.</text>
</comment>
<dbReference type="PROSITE" id="PS00379">
    <property type="entry name" value="CDP_ALCOHOL_P_TRANSF"/>
    <property type="match status" value="1"/>
</dbReference>
<evidence type="ECO:0000256" key="5">
    <source>
        <dbReference type="ARBA" id="ARBA00033018"/>
    </source>
</evidence>
<sequence length="176" mass="19675">MKSIPNFLSFSRMLLSLVLLVVKPLSIVFYVLYIACGLSDMLDGYIARRTGVSSRLGAKLDTVADLIMTIVLFVILYPIVHLTKVIVIWIIVIGLIRVSSIVIVLMKYKSFAILHTYGNKITGMMMFIFPLLMPFLQVSVLLYIICIMASLSALEELAINLTSSALEVDKHSIFIK</sequence>
<dbReference type="PIRSF" id="PIRSF000847">
    <property type="entry name" value="Phos_ph_gly_syn"/>
    <property type="match status" value="1"/>
</dbReference>
<dbReference type="InterPro" id="IPR043130">
    <property type="entry name" value="CDP-OH_PTrfase_TM_dom"/>
</dbReference>
<evidence type="ECO:0000256" key="4">
    <source>
        <dbReference type="ARBA" id="ARBA00022679"/>
    </source>
</evidence>